<accession>A0AA41UWN2</accession>
<dbReference type="GO" id="GO:0003677">
    <property type="term" value="F:DNA binding"/>
    <property type="evidence" value="ECO:0007669"/>
    <property type="project" value="InterPro"/>
</dbReference>
<dbReference type="Pfam" id="PF00249">
    <property type="entry name" value="Myb_DNA-binding"/>
    <property type="match status" value="1"/>
</dbReference>
<dbReference type="EMBL" id="JAJJMA010009611">
    <property type="protein sequence ID" value="MCL7022281.1"/>
    <property type="molecule type" value="Genomic_DNA"/>
</dbReference>
<dbReference type="PANTHER" id="PTHR31442:SF40">
    <property type="entry name" value="HOMEODOMAIN-LIKE SUPERFAMILY PROTEIN"/>
    <property type="match status" value="1"/>
</dbReference>
<sequence>KYRPTLGINNNQTQNIKEEASDLPSDENPLIPKKTRISWAPELHSKFVEAFYKLGDQAVPSKIKLEMNVPGLTNVQIASHLQKYKKILKKQSQNSDNNTALNGTRGRPWNLSFLSLLNFHIQNGYLNGHKSHHPESTQLSHPGVTSNASNYSLVNSQPYFLPSNQQYTSQISSAFGIVNRKHQKIQVPDTTVQNMHSQSYASGFNAQNFASSSKLLDPHMMSSSMFQDYNASIDSRAGKFQIGEASNVLLFDDHASSSQLNTTFQDDYYTLKMTDSSLSGFDELTNVVTPTIPSTNVMESQRADQMPSAENPLAFLETDNEISYLLGSYNSADNDLNAVIGKYQQQYGSADL</sequence>
<evidence type="ECO:0000313" key="7">
    <source>
        <dbReference type="Proteomes" id="UP001177140"/>
    </source>
</evidence>
<organism evidence="6 7">
    <name type="scientific">Papaver nudicaule</name>
    <name type="common">Iceland poppy</name>
    <dbReference type="NCBI Taxonomy" id="74823"/>
    <lineage>
        <taxon>Eukaryota</taxon>
        <taxon>Viridiplantae</taxon>
        <taxon>Streptophyta</taxon>
        <taxon>Embryophyta</taxon>
        <taxon>Tracheophyta</taxon>
        <taxon>Spermatophyta</taxon>
        <taxon>Magnoliopsida</taxon>
        <taxon>Ranunculales</taxon>
        <taxon>Papaveraceae</taxon>
        <taxon>Papaveroideae</taxon>
        <taxon>Papaver</taxon>
    </lineage>
</organism>
<dbReference type="Proteomes" id="UP001177140">
    <property type="component" value="Unassembled WGS sequence"/>
</dbReference>
<evidence type="ECO:0000256" key="3">
    <source>
        <dbReference type="ARBA" id="ARBA00023163"/>
    </source>
</evidence>
<dbReference type="PROSITE" id="PS51294">
    <property type="entry name" value="HTH_MYB"/>
    <property type="match status" value="1"/>
</dbReference>
<dbReference type="NCBIfam" id="TIGR01557">
    <property type="entry name" value="myb_SHAQKYF"/>
    <property type="match status" value="1"/>
</dbReference>
<keyword evidence="7" id="KW-1185">Reference proteome</keyword>
<evidence type="ECO:0000256" key="1">
    <source>
        <dbReference type="ARBA" id="ARBA00004123"/>
    </source>
</evidence>
<name>A0AA41UWN2_PAPNU</name>
<keyword evidence="3" id="KW-0804">Transcription</keyword>
<evidence type="ECO:0000256" key="2">
    <source>
        <dbReference type="ARBA" id="ARBA00023015"/>
    </source>
</evidence>
<dbReference type="FunFam" id="1.10.10.60:FF:000007">
    <property type="entry name" value="Two-component response regulator"/>
    <property type="match status" value="1"/>
</dbReference>
<dbReference type="InterPro" id="IPR009057">
    <property type="entry name" value="Homeodomain-like_sf"/>
</dbReference>
<keyword evidence="2" id="KW-0805">Transcription regulation</keyword>
<reference evidence="6" key="1">
    <citation type="submission" date="2022-03" db="EMBL/GenBank/DDBJ databases">
        <title>A functionally conserved STORR gene fusion in Papaver species that diverged 16.8 million years ago.</title>
        <authorList>
            <person name="Catania T."/>
        </authorList>
    </citation>
    <scope>NUCLEOTIDE SEQUENCE</scope>
    <source>
        <strain evidence="6">S-191538</strain>
    </source>
</reference>
<dbReference type="InterPro" id="IPR001005">
    <property type="entry name" value="SANT/Myb"/>
</dbReference>
<evidence type="ECO:0000313" key="6">
    <source>
        <dbReference type="EMBL" id="MCL7022281.1"/>
    </source>
</evidence>
<gene>
    <name evidence="6" type="ORF">MKW94_005393</name>
</gene>
<dbReference type="Gene3D" id="1.10.10.60">
    <property type="entry name" value="Homeodomain-like"/>
    <property type="match status" value="1"/>
</dbReference>
<evidence type="ECO:0000256" key="4">
    <source>
        <dbReference type="ARBA" id="ARBA00023242"/>
    </source>
</evidence>
<keyword evidence="4" id="KW-0539">Nucleus</keyword>
<comment type="subcellular location">
    <subcellularLocation>
        <location evidence="1">Nucleus</location>
    </subcellularLocation>
</comment>
<dbReference type="InterPro" id="IPR044841">
    <property type="entry name" value="LUX/BOA-like"/>
</dbReference>
<comment type="caution">
    <text evidence="6">The sequence shown here is derived from an EMBL/GenBank/DDBJ whole genome shotgun (WGS) entry which is preliminary data.</text>
</comment>
<dbReference type="SUPFAM" id="SSF46689">
    <property type="entry name" value="Homeodomain-like"/>
    <property type="match status" value="1"/>
</dbReference>
<dbReference type="AlphaFoldDB" id="A0AA41UWN2"/>
<proteinExistence type="predicted"/>
<protein>
    <recommendedName>
        <fullName evidence="5">HTH myb-type domain-containing protein</fullName>
    </recommendedName>
</protein>
<dbReference type="InterPro" id="IPR017930">
    <property type="entry name" value="Myb_dom"/>
</dbReference>
<dbReference type="PANTHER" id="PTHR31442">
    <property type="entry name" value="HOMEODOMAIN-LIKE SUPERFAMILY PROTEIN-RELATED"/>
    <property type="match status" value="1"/>
</dbReference>
<feature type="domain" description="HTH myb-type" evidence="5">
    <location>
        <begin position="31"/>
        <end position="89"/>
    </location>
</feature>
<dbReference type="GO" id="GO:0005634">
    <property type="term" value="C:nucleus"/>
    <property type="evidence" value="ECO:0007669"/>
    <property type="project" value="UniProtKB-SubCell"/>
</dbReference>
<feature type="non-terminal residue" evidence="6">
    <location>
        <position position="1"/>
    </location>
</feature>
<dbReference type="InterPro" id="IPR006447">
    <property type="entry name" value="Myb_dom_plants"/>
</dbReference>
<evidence type="ECO:0000259" key="5">
    <source>
        <dbReference type="PROSITE" id="PS51294"/>
    </source>
</evidence>
<dbReference type="GO" id="GO:0003700">
    <property type="term" value="F:DNA-binding transcription factor activity"/>
    <property type="evidence" value="ECO:0007669"/>
    <property type="project" value="InterPro"/>
</dbReference>